<keyword evidence="1" id="KW-0472">Membrane</keyword>
<dbReference type="AlphaFoldDB" id="A0A318RGG7"/>
<organism evidence="2 3">
    <name type="scientific">Williamsia limnetica</name>
    <dbReference type="NCBI Taxonomy" id="882452"/>
    <lineage>
        <taxon>Bacteria</taxon>
        <taxon>Bacillati</taxon>
        <taxon>Actinomycetota</taxon>
        <taxon>Actinomycetes</taxon>
        <taxon>Mycobacteriales</taxon>
        <taxon>Nocardiaceae</taxon>
        <taxon>Williamsia</taxon>
    </lineage>
</organism>
<comment type="caution">
    <text evidence="2">The sequence shown here is derived from an EMBL/GenBank/DDBJ whole genome shotgun (WGS) entry which is preliminary data.</text>
</comment>
<keyword evidence="3" id="KW-1185">Reference proteome</keyword>
<proteinExistence type="predicted"/>
<sequence>MHSGTALHLRRSLVWPAGWLAFLTTLAGAAATAMTIITLASEHFVEAAVAGGCAIGLFAIAVTSFKSMSHIADAHTREVEARRDHAVYRARYPL</sequence>
<keyword evidence="1" id="KW-0812">Transmembrane</keyword>
<reference evidence="2 3" key="1">
    <citation type="submission" date="2018-06" db="EMBL/GenBank/DDBJ databases">
        <title>Genomic Encyclopedia of Type Strains, Phase IV (KMG-IV): sequencing the most valuable type-strain genomes for metagenomic binning, comparative biology and taxonomic classification.</title>
        <authorList>
            <person name="Goeker M."/>
        </authorList>
    </citation>
    <scope>NUCLEOTIDE SEQUENCE [LARGE SCALE GENOMIC DNA]</scope>
    <source>
        <strain evidence="2 3">DSM 45521</strain>
    </source>
</reference>
<name>A0A318RGG7_WILLI</name>
<accession>A0A318RGG7</accession>
<keyword evidence="1" id="KW-1133">Transmembrane helix</keyword>
<protein>
    <submittedName>
        <fullName evidence="2">Uncharacterized protein</fullName>
    </submittedName>
</protein>
<dbReference type="OrthoDB" id="4578572at2"/>
<feature type="transmembrane region" description="Helical" evidence="1">
    <location>
        <begin position="43"/>
        <end position="62"/>
    </location>
</feature>
<evidence type="ECO:0000256" key="1">
    <source>
        <dbReference type="SAM" id="Phobius"/>
    </source>
</evidence>
<evidence type="ECO:0000313" key="2">
    <source>
        <dbReference type="EMBL" id="PYE12101.1"/>
    </source>
</evidence>
<evidence type="ECO:0000313" key="3">
    <source>
        <dbReference type="Proteomes" id="UP000247591"/>
    </source>
</evidence>
<dbReference type="Proteomes" id="UP000247591">
    <property type="component" value="Unassembled WGS sequence"/>
</dbReference>
<dbReference type="EMBL" id="QJSP01000025">
    <property type="protein sequence ID" value="PYE12101.1"/>
    <property type="molecule type" value="Genomic_DNA"/>
</dbReference>
<feature type="transmembrane region" description="Helical" evidence="1">
    <location>
        <begin position="12"/>
        <end position="37"/>
    </location>
</feature>
<dbReference type="RefSeq" id="WP_110472676.1">
    <property type="nucleotide sequence ID" value="NZ_QJSP01000025.1"/>
</dbReference>
<gene>
    <name evidence="2" type="ORF">DFR67_12522</name>
</gene>